<dbReference type="SUPFAM" id="SSF52172">
    <property type="entry name" value="CheY-like"/>
    <property type="match status" value="1"/>
</dbReference>
<dbReference type="Pfam" id="PF00072">
    <property type="entry name" value="Response_reg"/>
    <property type="match status" value="1"/>
</dbReference>
<keyword evidence="2" id="KW-0805">Transcription regulation</keyword>
<evidence type="ECO:0000313" key="9">
    <source>
        <dbReference type="Proteomes" id="UP000242847"/>
    </source>
</evidence>
<organism evidence="8 9">
    <name type="scientific">Halopseudomonas pachastrellae</name>
    <dbReference type="NCBI Taxonomy" id="254161"/>
    <lineage>
        <taxon>Bacteria</taxon>
        <taxon>Pseudomonadati</taxon>
        <taxon>Pseudomonadota</taxon>
        <taxon>Gammaproteobacteria</taxon>
        <taxon>Pseudomonadales</taxon>
        <taxon>Pseudomonadaceae</taxon>
        <taxon>Halopseudomonas</taxon>
    </lineage>
</organism>
<comment type="caution">
    <text evidence="8">The sequence shown here is derived from an EMBL/GenBank/DDBJ whole genome shotgun (WGS) entry which is preliminary data.</text>
</comment>
<dbReference type="OrthoDB" id="9796655at2"/>
<feature type="modified residue" description="4-aspartylphosphate" evidence="5">
    <location>
        <position position="54"/>
    </location>
</feature>
<dbReference type="InterPro" id="IPR001789">
    <property type="entry name" value="Sig_transdc_resp-reg_receiver"/>
</dbReference>
<dbReference type="Proteomes" id="UP000242847">
    <property type="component" value="Unassembled WGS sequence"/>
</dbReference>
<dbReference type="GO" id="GO:0006355">
    <property type="term" value="P:regulation of DNA-templated transcription"/>
    <property type="evidence" value="ECO:0007669"/>
    <property type="project" value="InterPro"/>
</dbReference>
<dbReference type="PROSITE" id="PS50110">
    <property type="entry name" value="RESPONSE_REGULATORY"/>
    <property type="match status" value="1"/>
</dbReference>
<dbReference type="CDD" id="cd17535">
    <property type="entry name" value="REC_NarL-like"/>
    <property type="match status" value="1"/>
</dbReference>
<protein>
    <recommendedName>
        <fullName evidence="10">Response regulator transcription factor</fullName>
    </recommendedName>
</protein>
<reference evidence="8 9" key="1">
    <citation type="submission" date="2017-01" db="EMBL/GenBank/DDBJ databases">
        <title>Draft genome sequence of Pseudomonas pachastrellae type strain CCUG 46540T from a deep sea.</title>
        <authorList>
            <person name="Gomila M."/>
            <person name="Mulet M."/>
            <person name="Lalucat J."/>
            <person name="Garcia-Valdes E."/>
        </authorList>
    </citation>
    <scope>NUCLEOTIDE SEQUENCE [LARGE SCALE GENOMIC DNA]</scope>
    <source>
        <strain evidence="8 9">CCUG 46540</strain>
    </source>
</reference>
<dbReference type="SUPFAM" id="SSF46894">
    <property type="entry name" value="C-terminal effector domain of the bipartite response regulators"/>
    <property type="match status" value="1"/>
</dbReference>
<keyword evidence="9" id="KW-1185">Reference proteome</keyword>
<dbReference type="GO" id="GO:0000160">
    <property type="term" value="P:phosphorelay signal transduction system"/>
    <property type="evidence" value="ECO:0007669"/>
    <property type="project" value="InterPro"/>
</dbReference>
<dbReference type="PROSITE" id="PS50043">
    <property type="entry name" value="HTH_LUXR_2"/>
    <property type="match status" value="1"/>
</dbReference>
<dbReference type="InterPro" id="IPR016032">
    <property type="entry name" value="Sig_transdc_resp-reg_C-effctor"/>
</dbReference>
<keyword evidence="4" id="KW-0804">Transcription</keyword>
<dbReference type="Pfam" id="PF00196">
    <property type="entry name" value="GerE"/>
    <property type="match status" value="1"/>
</dbReference>
<accession>A0A1S8DGL2</accession>
<evidence type="ECO:0008006" key="10">
    <source>
        <dbReference type="Google" id="ProtNLM"/>
    </source>
</evidence>
<evidence type="ECO:0000259" key="6">
    <source>
        <dbReference type="PROSITE" id="PS50043"/>
    </source>
</evidence>
<dbReference type="InterPro" id="IPR039420">
    <property type="entry name" value="WalR-like"/>
</dbReference>
<dbReference type="AlphaFoldDB" id="A0A1S8DGL2"/>
<dbReference type="GO" id="GO:0003677">
    <property type="term" value="F:DNA binding"/>
    <property type="evidence" value="ECO:0007669"/>
    <property type="project" value="UniProtKB-KW"/>
</dbReference>
<dbReference type="InterPro" id="IPR036388">
    <property type="entry name" value="WH-like_DNA-bd_sf"/>
</dbReference>
<evidence type="ECO:0000256" key="4">
    <source>
        <dbReference type="ARBA" id="ARBA00023163"/>
    </source>
</evidence>
<dbReference type="InterPro" id="IPR058245">
    <property type="entry name" value="NreC/VraR/RcsB-like_REC"/>
</dbReference>
<dbReference type="EMBL" id="MUBC01000012">
    <property type="protein sequence ID" value="ONM44575.1"/>
    <property type="molecule type" value="Genomic_DNA"/>
</dbReference>
<evidence type="ECO:0000256" key="1">
    <source>
        <dbReference type="ARBA" id="ARBA00022553"/>
    </source>
</evidence>
<evidence type="ECO:0000313" key="8">
    <source>
        <dbReference type="EMBL" id="ONM44575.1"/>
    </source>
</evidence>
<dbReference type="SMART" id="SM00421">
    <property type="entry name" value="HTH_LUXR"/>
    <property type="match status" value="1"/>
</dbReference>
<dbReference type="PRINTS" id="PR00038">
    <property type="entry name" value="HTHLUXR"/>
</dbReference>
<dbReference type="STRING" id="254161.SAMN05216256_102136"/>
<sequence>MKNIVILEDLKDAQRWLADAARRAWPDAEVQFYSTLRSACQALDERAPQLCLVDLQLPDGSGVDFIRQCRQQHPDAQLVVATMYDDDMHLFPALQAGANGYLLKEDPQEQIASALLGIVKGVPPLSPQIAQRMLGYFQQAPQGAAPELHRRGLPEVDNVERLSAREQEFLLVIGNGYKTAEAADMLGVSYHTAAKHIKNIYAKLGISSRAQAVQEAIRMGLIN</sequence>
<dbReference type="InterPro" id="IPR000792">
    <property type="entry name" value="Tscrpt_reg_LuxR_C"/>
</dbReference>
<feature type="domain" description="Response regulatory" evidence="7">
    <location>
        <begin position="3"/>
        <end position="119"/>
    </location>
</feature>
<dbReference type="RefSeq" id="WP_083726218.1">
    <property type="nucleotide sequence ID" value="NZ_FOUD01000002.1"/>
</dbReference>
<keyword evidence="3" id="KW-0238">DNA-binding</keyword>
<dbReference type="PANTHER" id="PTHR43214:SF41">
    <property type="entry name" value="NITRATE_NITRITE RESPONSE REGULATOR PROTEIN NARP"/>
    <property type="match status" value="1"/>
</dbReference>
<evidence type="ECO:0000256" key="3">
    <source>
        <dbReference type="ARBA" id="ARBA00023125"/>
    </source>
</evidence>
<gene>
    <name evidence="8" type="ORF">BXT89_07370</name>
</gene>
<dbReference type="Gene3D" id="3.40.50.2300">
    <property type="match status" value="1"/>
</dbReference>
<dbReference type="InterPro" id="IPR011006">
    <property type="entry name" value="CheY-like_superfamily"/>
</dbReference>
<evidence type="ECO:0000259" key="7">
    <source>
        <dbReference type="PROSITE" id="PS50110"/>
    </source>
</evidence>
<dbReference type="Gene3D" id="1.10.10.10">
    <property type="entry name" value="Winged helix-like DNA-binding domain superfamily/Winged helix DNA-binding domain"/>
    <property type="match status" value="1"/>
</dbReference>
<proteinExistence type="predicted"/>
<feature type="domain" description="HTH luxR-type" evidence="6">
    <location>
        <begin position="155"/>
        <end position="220"/>
    </location>
</feature>
<evidence type="ECO:0000256" key="2">
    <source>
        <dbReference type="ARBA" id="ARBA00023015"/>
    </source>
</evidence>
<keyword evidence="1 5" id="KW-0597">Phosphoprotein</keyword>
<dbReference type="PANTHER" id="PTHR43214">
    <property type="entry name" value="TWO-COMPONENT RESPONSE REGULATOR"/>
    <property type="match status" value="1"/>
</dbReference>
<dbReference type="SMART" id="SM00448">
    <property type="entry name" value="REC"/>
    <property type="match status" value="1"/>
</dbReference>
<dbReference type="CDD" id="cd06170">
    <property type="entry name" value="LuxR_C_like"/>
    <property type="match status" value="1"/>
</dbReference>
<name>A0A1S8DGL2_9GAMM</name>
<evidence type="ECO:0000256" key="5">
    <source>
        <dbReference type="PROSITE-ProRule" id="PRU00169"/>
    </source>
</evidence>